<comment type="similarity">
    <text evidence="2 8">Belongs to the FXYD family.</text>
</comment>
<accession>A0AAD1WMF9</accession>
<feature type="region of interest" description="Disordered" evidence="9">
    <location>
        <begin position="50"/>
        <end position="77"/>
    </location>
</feature>
<dbReference type="EMBL" id="OW240921">
    <property type="protein sequence ID" value="CAH2318239.1"/>
    <property type="molecule type" value="Genomic_DNA"/>
</dbReference>
<keyword evidence="5 8" id="KW-1133">Transmembrane helix</keyword>
<dbReference type="InterPro" id="IPR047284">
    <property type="entry name" value="FXYD7"/>
</dbReference>
<evidence type="ECO:0000313" key="10">
    <source>
        <dbReference type="EMBL" id="CAH2318239.1"/>
    </source>
</evidence>
<dbReference type="Gene3D" id="1.20.5.780">
    <property type="entry name" value="Single helix bin"/>
    <property type="match status" value="1"/>
</dbReference>
<evidence type="ECO:0000256" key="6">
    <source>
        <dbReference type="ARBA" id="ARBA00023065"/>
    </source>
</evidence>
<feature type="compositionally biased region" description="Polar residues" evidence="9">
    <location>
        <begin position="156"/>
        <end position="178"/>
    </location>
</feature>
<dbReference type="CDD" id="cd20325">
    <property type="entry name" value="FXYD7"/>
    <property type="match status" value="1"/>
</dbReference>
<proteinExistence type="inferred from homology"/>
<keyword evidence="7 8" id="KW-0472">Membrane</keyword>
<keyword evidence="6 8" id="KW-0406">Ion transport</keyword>
<comment type="subcellular location">
    <subcellularLocation>
        <location evidence="1">Membrane</location>
        <topology evidence="1">Single-pass membrane protein</topology>
    </subcellularLocation>
</comment>
<dbReference type="GO" id="GO:0016020">
    <property type="term" value="C:membrane"/>
    <property type="evidence" value="ECO:0007669"/>
    <property type="project" value="UniProtKB-SubCell"/>
</dbReference>
<organism evidence="10 11">
    <name type="scientific">Pelobates cultripes</name>
    <name type="common">Western spadefoot toad</name>
    <dbReference type="NCBI Taxonomy" id="61616"/>
    <lineage>
        <taxon>Eukaryota</taxon>
        <taxon>Metazoa</taxon>
        <taxon>Chordata</taxon>
        <taxon>Craniata</taxon>
        <taxon>Vertebrata</taxon>
        <taxon>Euteleostomi</taxon>
        <taxon>Amphibia</taxon>
        <taxon>Batrachia</taxon>
        <taxon>Anura</taxon>
        <taxon>Pelobatoidea</taxon>
        <taxon>Pelobatidae</taxon>
        <taxon>Pelobates</taxon>
    </lineage>
</organism>
<sequence length="178" mass="19740">MYDIRSDGDLANSINSVVWFNASVNESHIMGYCYFSKDFNRNLTVPEPHSLTHSHTRHAHLITSSKSRHSPEEETNRSVTTHATLAPQSQAHTPLLAVCSMATPTQRSEKASIYGEEDPFIYDYDTLRMTGLILAIVMFVLGIVIALSNKFKCKQKNANGSQSDGRQPHQTQTSAGSV</sequence>
<dbReference type="AlphaFoldDB" id="A0AAD1WMF9"/>
<dbReference type="GO" id="GO:0043269">
    <property type="term" value="P:regulation of monoatomic ion transport"/>
    <property type="evidence" value="ECO:0007669"/>
    <property type="project" value="InterPro"/>
</dbReference>
<reference evidence="10" key="1">
    <citation type="submission" date="2022-03" db="EMBL/GenBank/DDBJ databases">
        <authorList>
            <person name="Alioto T."/>
            <person name="Alioto T."/>
            <person name="Gomez Garrido J."/>
        </authorList>
    </citation>
    <scope>NUCLEOTIDE SEQUENCE</scope>
</reference>
<evidence type="ECO:0000313" key="11">
    <source>
        <dbReference type="Proteomes" id="UP001295444"/>
    </source>
</evidence>
<evidence type="ECO:0000256" key="8">
    <source>
        <dbReference type="RuleBase" id="RU364131"/>
    </source>
</evidence>
<evidence type="ECO:0000256" key="4">
    <source>
        <dbReference type="ARBA" id="ARBA00022692"/>
    </source>
</evidence>
<evidence type="ECO:0000256" key="2">
    <source>
        <dbReference type="ARBA" id="ARBA00005948"/>
    </source>
</evidence>
<dbReference type="GO" id="GO:0017080">
    <property type="term" value="F:sodium channel regulator activity"/>
    <property type="evidence" value="ECO:0007669"/>
    <property type="project" value="TreeGrafter"/>
</dbReference>
<dbReference type="InterPro" id="IPR000272">
    <property type="entry name" value="Ion-transport_regulator_FXYD"/>
</dbReference>
<dbReference type="PANTHER" id="PTHR14132">
    <property type="entry name" value="SODIUM/POTASSIUM-TRANSPORTING ATPASE SUBUNIT GAMMA"/>
    <property type="match status" value="1"/>
</dbReference>
<evidence type="ECO:0000256" key="3">
    <source>
        <dbReference type="ARBA" id="ARBA00022448"/>
    </source>
</evidence>
<evidence type="ECO:0000256" key="1">
    <source>
        <dbReference type="ARBA" id="ARBA00004167"/>
    </source>
</evidence>
<evidence type="ECO:0000256" key="9">
    <source>
        <dbReference type="SAM" id="MobiDB-lite"/>
    </source>
</evidence>
<dbReference type="InterPro" id="IPR047297">
    <property type="entry name" value="FXYD_motif"/>
</dbReference>
<dbReference type="PROSITE" id="PS01310">
    <property type="entry name" value="FXYD"/>
    <property type="match status" value="1"/>
</dbReference>
<dbReference type="PANTHER" id="PTHR14132:SF14">
    <property type="entry name" value="FXYD DOMAIN-CONTAINING ION TRANSPORT REGULATOR 5"/>
    <property type="match status" value="1"/>
</dbReference>
<name>A0AAD1WMF9_PELCU</name>
<feature type="region of interest" description="Disordered" evidence="9">
    <location>
        <begin position="155"/>
        <end position="178"/>
    </location>
</feature>
<dbReference type="Proteomes" id="UP001295444">
    <property type="component" value="Chromosome 10"/>
</dbReference>
<evidence type="ECO:0000256" key="7">
    <source>
        <dbReference type="ARBA" id="ARBA00023136"/>
    </source>
</evidence>
<dbReference type="Pfam" id="PF02038">
    <property type="entry name" value="ATP1G1_PLM_MAT8"/>
    <property type="match status" value="1"/>
</dbReference>
<keyword evidence="3 8" id="KW-0813">Transport</keyword>
<evidence type="ECO:0000256" key="5">
    <source>
        <dbReference type="ARBA" id="ARBA00022989"/>
    </source>
</evidence>
<keyword evidence="4 8" id="KW-0812">Transmembrane</keyword>
<gene>
    <name evidence="10" type="ORF">PECUL_23A041776</name>
</gene>
<dbReference type="GO" id="GO:0006811">
    <property type="term" value="P:monoatomic ion transport"/>
    <property type="evidence" value="ECO:0007669"/>
    <property type="project" value="UniProtKB-KW"/>
</dbReference>
<keyword evidence="11" id="KW-1185">Reference proteome</keyword>
<protein>
    <recommendedName>
        <fullName evidence="8">FXYD domain-containing ion transport regulator</fullName>
    </recommendedName>
</protein>
<feature type="transmembrane region" description="Helical" evidence="8">
    <location>
        <begin position="129"/>
        <end position="147"/>
    </location>
</feature>